<organism evidence="1 2">
    <name type="scientific">Agrococcus jenensis</name>
    <dbReference type="NCBI Taxonomy" id="46353"/>
    <lineage>
        <taxon>Bacteria</taxon>
        <taxon>Bacillati</taxon>
        <taxon>Actinomycetota</taxon>
        <taxon>Actinomycetes</taxon>
        <taxon>Micrococcales</taxon>
        <taxon>Microbacteriaceae</taxon>
        <taxon>Agrococcus</taxon>
    </lineage>
</organism>
<evidence type="ECO:0000313" key="1">
    <source>
        <dbReference type="EMBL" id="ROR65351.1"/>
    </source>
</evidence>
<comment type="caution">
    <text evidence="1">The sequence shown here is derived from an EMBL/GenBank/DDBJ whole genome shotgun (WGS) entry which is preliminary data.</text>
</comment>
<gene>
    <name evidence="1" type="ORF">EDD26_0717</name>
</gene>
<sequence>MTVIEFELHGVVDAPIDAVFARLAHVEGYNDWMPRKGSIFRTTEQTSPGEPQLGTTYVDRTAAGAAPGEIVAFEPPTRLVYHWWQLARDGRITAEGWPGYELEAASDRITLVRHGARVEVHGIRRLMTPAYRWLAKRERAATLEALQAAFRRAG</sequence>
<protein>
    <recommendedName>
        <fullName evidence="3">Polyketide cyclase/dehydrase/lipid transport protein</fullName>
    </recommendedName>
</protein>
<dbReference type="RefSeq" id="WP_123696448.1">
    <property type="nucleotide sequence ID" value="NZ_RKHJ01000001.1"/>
</dbReference>
<dbReference type="Gene3D" id="3.30.530.20">
    <property type="match status" value="1"/>
</dbReference>
<proteinExistence type="predicted"/>
<evidence type="ECO:0000313" key="2">
    <source>
        <dbReference type="Proteomes" id="UP000275456"/>
    </source>
</evidence>
<dbReference type="EMBL" id="RKHJ01000001">
    <property type="protein sequence ID" value="ROR65351.1"/>
    <property type="molecule type" value="Genomic_DNA"/>
</dbReference>
<accession>A0A3N2AQM6</accession>
<dbReference type="Proteomes" id="UP000275456">
    <property type="component" value="Unassembled WGS sequence"/>
</dbReference>
<dbReference type="AlphaFoldDB" id="A0A3N2AQM6"/>
<name>A0A3N2AQM6_9MICO</name>
<dbReference type="InterPro" id="IPR023393">
    <property type="entry name" value="START-like_dom_sf"/>
</dbReference>
<dbReference type="SUPFAM" id="SSF55961">
    <property type="entry name" value="Bet v1-like"/>
    <property type="match status" value="1"/>
</dbReference>
<evidence type="ECO:0008006" key="3">
    <source>
        <dbReference type="Google" id="ProtNLM"/>
    </source>
</evidence>
<keyword evidence="2" id="KW-1185">Reference proteome</keyword>
<dbReference type="OrthoDB" id="3779617at2"/>
<reference evidence="1 2" key="1">
    <citation type="submission" date="2018-11" db="EMBL/GenBank/DDBJ databases">
        <title>Sequencing the genomes of 1000 actinobacteria strains.</title>
        <authorList>
            <person name="Klenk H.-P."/>
        </authorList>
    </citation>
    <scope>NUCLEOTIDE SEQUENCE [LARGE SCALE GENOMIC DNA]</scope>
    <source>
        <strain evidence="1 2">DSM 9580</strain>
    </source>
</reference>